<dbReference type="Gene3D" id="3.10.620.30">
    <property type="match status" value="1"/>
</dbReference>
<reference evidence="2 3" key="1">
    <citation type="submission" date="2024-02" db="EMBL/GenBank/DDBJ databases">
        <authorList>
            <person name="Vignale AGUSTIN F."/>
            <person name="Sosa J E."/>
            <person name="Modenutti C."/>
        </authorList>
    </citation>
    <scope>NUCLEOTIDE SEQUENCE [LARGE SCALE GENOMIC DNA]</scope>
</reference>
<organism evidence="2 3">
    <name type="scientific">Ilex paraguariensis</name>
    <name type="common">yerba mate</name>
    <dbReference type="NCBI Taxonomy" id="185542"/>
    <lineage>
        <taxon>Eukaryota</taxon>
        <taxon>Viridiplantae</taxon>
        <taxon>Streptophyta</taxon>
        <taxon>Embryophyta</taxon>
        <taxon>Tracheophyta</taxon>
        <taxon>Spermatophyta</taxon>
        <taxon>Magnoliopsida</taxon>
        <taxon>eudicotyledons</taxon>
        <taxon>Gunneridae</taxon>
        <taxon>Pentapetalae</taxon>
        <taxon>asterids</taxon>
        <taxon>campanulids</taxon>
        <taxon>Aquifoliales</taxon>
        <taxon>Aquifoliaceae</taxon>
        <taxon>Ilex</taxon>
    </lineage>
</organism>
<dbReference type="SUPFAM" id="SSF54236">
    <property type="entry name" value="Ubiquitin-like"/>
    <property type="match status" value="1"/>
</dbReference>
<dbReference type="Proteomes" id="UP001642360">
    <property type="component" value="Unassembled WGS sequence"/>
</dbReference>
<feature type="region of interest" description="Disordered" evidence="1">
    <location>
        <begin position="145"/>
        <end position="170"/>
    </location>
</feature>
<dbReference type="InterPro" id="IPR029071">
    <property type="entry name" value="Ubiquitin-like_domsf"/>
</dbReference>
<protein>
    <submittedName>
        <fullName evidence="2">Uncharacterized protein</fullName>
    </submittedName>
</protein>
<evidence type="ECO:0000313" key="3">
    <source>
        <dbReference type="Proteomes" id="UP001642360"/>
    </source>
</evidence>
<dbReference type="PANTHER" id="PTHR48440">
    <property type="match status" value="1"/>
</dbReference>
<dbReference type="Gene3D" id="3.10.20.90">
    <property type="entry name" value="Phosphatidylinositol 3-kinase Catalytic Subunit, Chain A, domain 1"/>
    <property type="match status" value="1"/>
</dbReference>
<accession>A0ABC8RQB8</accession>
<dbReference type="EMBL" id="CAUOFW020001606">
    <property type="protein sequence ID" value="CAK9146672.1"/>
    <property type="molecule type" value="Genomic_DNA"/>
</dbReference>
<comment type="caution">
    <text evidence="2">The sequence shown here is derived from an EMBL/GenBank/DDBJ whole genome shotgun (WGS) entry which is preliminary data.</text>
</comment>
<evidence type="ECO:0000313" key="2">
    <source>
        <dbReference type="EMBL" id="CAK9146672.1"/>
    </source>
</evidence>
<evidence type="ECO:0000256" key="1">
    <source>
        <dbReference type="SAM" id="MobiDB-lite"/>
    </source>
</evidence>
<proteinExistence type="predicted"/>
<dbReference type="AlphaFoldDB" id="A0ABC8RQB8"/>
<sequence>MVARKFLVRHNDSDFDLEYDTDDGFEVLKFQLFSLTSVPPNEQKIFGDQDDRLVSDDSDLITISNKLREIRRRIRSELQAEEEALLFQQFSASKDEGQMEKKIRPYVDQVLMYEDSHRQEAARNTVPVEKLEEKALVALAKEDVKGESKQLKGFTHEGYSKKKKERRLDR</sequence>
<keyword evidence="3" id="KW-1185">Reference proteome</keyword>
<dbReference type="PANTHER" id="PTHR48440:SF1">
    <property type="entry name" value="PAW DOMAIN-CONTAINING PROTEIN"/>
    <property type="match status" value="1"/>
</dbReference>
<gene>
    <name evidence="2" type="ORF">ILEXP_LOCUS14530</name>
</gene>
<name>A0ABC8RQB8_9AQUA</name>